<evidence type="ECO:0000313" key="1">
    <source>
        <dbReference type="EMBL" id="OOM74281.1"/>
    </source>
</evidence>
<sequence length="167" mass="17938">MIINFMDKKPTVQEDVYISGTSVIIGDVTLKRNTNVWFGAVLRGDVASIIIGENTNVQENAIIHVDENEHVEVGEGCTIGHGAIIHGCKIGNNTLIGMGAIILNGAQIGNNTIVGAGSLVTQNKKFEDGVLILGNPAKVVRNLTEEEIKNNKKSCLGYIELSKKIKE</sequence>
<comment type="caution">
    <text evidence="1">The sequence shown here is derived from an EMBL/GenBank/DDBJ whole genome shotgun (WGS) entry which is preliminary data.</text>
</comment>
<dbReference type="RefSeq" id="WP_077848968.1">
    <property type="nucleotide sequence ID" value="NZ_LZZM01000201.1"/>
</dbReference>
<dbReference type="Gene3D" id="2.160.10.10">
    <property type="entry name" value="Hexapeptide repeat proteins"/>
    <property type="match status" value="1"/>
</dbReference>
<accession>A0A1S8T9K8</accession>
<keyword evidence="1" id="KW-0808">Transferase</keyword>
<reference evidence="1 2" key="1">
    <citation type="submission" date="2016-05" db="EMBL/GenBank/DDBJ databases">
        <title>Microbial solvent formation.</title>
        <authorList>
            <person name="Poehlein A."/>
            <person name="Montoya Solano J.D."/>
            <person name="Flitsch S."/>
            <person name="Krabben P."/>
            <person name="Duerre P."/>
            <person name="Daniel R."/>
        </authorList>
    </citation>
    <scope>NUCLEOTIDE SEQUENCE [LARGE SCALE GENOMIC DNA]</scope>
    <source>
        <strain evidence="1 2">DSM 2619</strain>
    </source>
</reference>
<dbReference type="InterPro" id="IPR011004">
    <property type="entry name" value="Trimer_LpxA-like_sf"/>
</dbReference>
<dbReference type="CDD" id="cd04645">
    <property type="entry name" value="LbH_gamma_CA_like"/>
    <property type="match status" value="1"/>
</dbReference>
<proteinExistence type="predicted"/>
<organism evidence="1 2">
    <name type="scientific">Clostridium puniceum</name>
    <dbReference type="NCBI Taxonomy" id="29367"/>
    <lineage>
        <taxon>Bacteria</taxon>
        <taxon>Bacillati</taxon>
        <taxon>Bacillota</taxon>
        <taxon>Clostridia</taxon>
        <taxon>Eubacteriales</taxon>
        <taxon>Clostridiaceae</taxon>
        <taxon>Clostridium</taxon>
    </lineage>
</organism>
<evidence type="ECO:0000313" key="2">
    <source>
        <dbReference type="Proteomes" id="UP000190890"/>
    </source>
</evidence>
<dbReference type="GO" id="GO:0047200">
    <property type="term" value="F:tetrahydrodipicolinate N-acetyltransferase activity"/>
    <property type="evidence" value="ECO:0007669"/>
    <property type="project" value="UniProtKB-EC"/>
</dbReference>
<dbReference type="OrthoDB" id="9803036at2"/>
<dbReference type="PANTHER" id="PTHR13061">
    <property type="entry name" value="DYNACTIN SUBUNIT P25"/>
    <property type="match status" value="1"/>
</dbReference>
<name>A0A1S8T9K8_9CLOT</name>
<dbReference type="Proteomes" id="UP000190890">
    <property type="component" value="Unassembled WGS sequence"/>
</dbReference>
<gene>
    <name evidence="1" type="primary">dapH_2</name>
    <name evidence="1" type="ORF">CLPUN_39860</name>
</gene>
<dbReference type="AlphaFoldDB" id="A0A1S8T9K8"/>
<dbReference type="EMBL" id="LZZM01000201">
    <property type="protein sequence ID" value="OOM74281.1"/>
    <property type="molecule type" value="Genomic_DNA"/>
</dbReference>
<dbReference type="EC" id="2.3.1.89" evidence="1"/>
<dbReference type="InterPro" id="IPR050484">
    <property type="entry name" value="Transf_Hexapept/Carb_Anhydrase"/>
</dbReference>
<dbReference type="PANTHER" id="PTHR13061:SF29">
    <property type="entry name" value="GAMMA CARBONIC ANHYDRASE-LIKE 1, MITOCHONDRIAL-RELATED"/>
    <property type="match status" value="1"/>
</dbReference>
<keyword evidence="1" id="KW-0012">Acyltransferase</keyword>
<protein>
    <submittedName>
        <fullName evidence="1">2,3,4,5-tetrahydropyridine-2,6-dicarboxylate N-acetyltransferase</fullName>
        <ecNumber evidence="1">2.3.1.89</ecNumber>
    </submittedName>
</protein>
<dbReference type="InterPro" id="IPR047324">
    <property type="entry name" value="LbH_gamma_CA-like"/>
</dbReference>
<keyword evidence="2" id="KW-1185">Reference proteome</keyword>
<dbReference type="SUPFAM" id="SSF51161">
    <property type="entry name" value="Trimeric LpxA-like enzymes"/>
    <property type="match status" value="1"/>
</dbReference>
<dbReference type="Pfam" id="PF00132">
    <property type="entry name" value="Hexapep"/>
    <property type="match status" value="1"/>
</dbReference>
<dbReference type="InterPro" id="IPR001451">
    <property type="entry name" value="Hexapep"/>
</dbReference>
<dbReference type="STRING" id="29367.CLPUN_39860"/>